<dbReference type="Pfam" id="PF01753">
    <property type="entry name" value="zf-MYND"/>
    <property type="match status" value="1"/>
</dbReference>
<dbReference type="GO" id="GO:0005737">
    <property type="term" value="C:cytoplasm"/>
    <property type="evidence" value="ECO:0007669"/>
    <property type="project" value="TreeGrafter"/>
</dbReference>
<evidence type="ECO:0000256" key="4">
    <source>
        <dbReference type="ARBA" id="ARBA00022723"/>
    </source>
</evidence>
<dbReference type="InterPro" id="IPR039505">
    <property type="entry name" value="DRC1/2_N"/>
</dbReference>
<dbReference type="Gene3D" id="1.10.220.160">
    <property type="match status" value="1"/>
</dbReference>
<keyword evidence="5" id="KW-0863">Zinc-finger</keyword>
<dbReference type="GO" id="GO:0008270">
    <property type="term" value="F:zinc ion binding"/>
    <property type="evidence" value="ECO:0007669"/>
    <property type="project" value="UniProtKB-KW"/>
</dbReference>
<evidence type="ECO:0000256" key="3">
    <source>
        <dbReference type="ARBA" id="ARBA00022691"/>
    </source>
</evidence>
<gene>
    <name evidence="13" type="ORF">D910_12474</name>
</gene>
<dbReference type="Pfam" id="PF00856">
    <property type="entry name" value="SET"/>
    <property type="match status" value="1"/>
</dbReference>
<dbReference type="InterPro" id="IPR001214">
    <property type="entry name" value="SET_dom"/>
</dbReference>
<dbReference type="AlphaFoldDB" id="U4UQ29"/>
<dbReference type="InterPro" id="IPR044421">
    <property type="entry name" value="SMYD4_SET"/>
</dbReference>
<dbReference type="PROSITE" id="PS50005">
    <property type="entry name" value="TPR"/>
    <property type="match status" value="1"/>
</dbReference>
<organism evidence="13 14">
    <name type="scientific">Dendroctonus ponderosae</name>
    <name type="common">Mountain pine beetle</name>
    <dbReference type="NCBI Taxonomy" id="77166"/>
    <lineage>
        <taxon>Eukaryota</taxon>
        <taxon>Metazoa</taxon>
        <taxon>Ecdysozoa</taxon>
        <taxon>Arthropoda</taxon>
        <taxon>Hexapoda</taxon>
        <taxon>Insecta</taxon>
        <taxon>Pterygota</taxon>
        <taxon>Neoptera</taxon>
        <taxon>Endopterygota</taxon>
        <taxon>Coleoptera</taxon>
        <taxon>Polyphaga</taxon>
        <taxon>Cucujiformia</taxon>
        <taxon>Curculionidae</taxon>
        <taxon>Scolytinae</taxon>
        <taxon>Dendroctonus</taxon>
    </lineage>
</organism>
<dbReference type="Gene3D" id="1.25.40.10">
    <property type="entry name" value="Tetratricopeptide repeat domain"/>
    <property type="match status" value="1"/>
</dbReference>
<evidence type="ECO:0000313" key="14">
    <source>
        <dbReference type="Proteomes" id="UP000030742"/>
    </source>
</evidence>
<dbReference type="Gene3D" id="2.170.270.10">
    <property type="entry name" value="SET domain"/>
    <property type="match status" value="1"/>
</dbReference>
<evidence type="ECO:0000256" key="1">
    <source>
        <dbReference type="ARBA" id="ARBA00022603"/>
    </source>
</evidence>
<comment type="function">
    <text evidence="7">Protein-lysine N-methyltransferase. Monomethylates PRMT5, modulating its transcriptional activity. May also act as a histone methyltransferase. Plays a critical role in cardiac development. Acts as a key epigenetic regulator of gene expression during cardiac development via its dual activities as a methyltransferase and negative regulator of HDAC1.</text>
</comment>
<dbReference type="GO" id="GO:0008757">
    <property type="term" value="F:S-adenosylmethionine-dependent methyltransferase activity"/>
    <property type="evidence" value="ECO:0007669"/>
    <property type="project" value="UniProtKB-ARBA"/>
</dbReference>
<evidence type="ECO:0000256" key="11">
    <source>
        <dbReference type="SAM" id="Coils"/>
    </source>
</evidence>
<evidence type="ECO:0000256" key="5">
    <source>
        <dbReference type="ARBA" id="ARBA00022771"/>
    </source>
</evidence>
<evidence type="ECO:0000256" key="10">
    <source>
        <dbReference type="PROSITE-ProRule" id="PRU00339"/>
    </source>
</evidence>
<keyword evidence="11" id="KW-0175">Coiled coil</keyword>
<dbReference type="OrthoDB" id="1028014at2759"/>
<feature type="coiled-coil region" evidence="11">
    <location>
        <begin position="11"/>
        <end position="38"/>
    </location>
</feature>
<dbReference type="GO" id="GO:0008170">
    <property type="term" value="F:N-methyltransferase activity"/>
    <property type="evidence" value="ECO:0007669"/>
    <property type="project" value="UniProtKB-ARBA"/>
</dbReference>
<dbReference type="CDD" id="cd10536">
    <property type="entry name" value="SET_SMYD4"/>
    <property type="match status" value="1"/>
</dbReference>
<dbReference type="PANTHER" id="PTHR46165:SF7">
    <property type="entry name" value="SET AND MYND DOMAIN-CONTAINING PROTEIN 4"/>
    <property type="match status" value="1"/>
</dbReference>
<dbReference type="InterPro" id="IPR052097">
    <property type="entry name" value="SET-MYND_domain_protein"/>
</dbReference>
<evidence type="ECO:0000256" key="9">
    <source>
        <dbReference type="ARBA" id="ARBA00093680"/>
    </source>
</evidence>
<dbReference type="GO" id="GO:0042826">
    <property type="term" value="F:histone deacetylase binding"/>
    <property type="evidence" value="ECO:0007669"/>
    <property type="project" value="TreeGrafter"/>
</dbReference>
<dbReference type="SMART" id="SM00028">
    <property type="entry name" value="TPR"/>
    <property type="match status" value="2"/>
</dbReference>
<keyword evidence="4" id="KW-0479">Metal-binding</keyword>
<keyword evidence="2" id="KW-0808">Transferase</keyword>
<evidence type="ECO:0000256" key="2">
    <source>
        <dbReference type="ARBA" id="ARBA00022679"/>
    </source>
</evidence>
<dbReference type="SUPFAM" id="SSF82199">
    <property type="entry name" value="SET domain"/>
    <property type="match status" value="1"/>
</dbReference>
<keyword evidence="1" id="KW-0489">Methyltransferase</keyword>
<dbReference type="STRING" id="77166.U4UQ29"/>
<evidence type="ECO:0000259" key="12">
    <source>
        <dbReference type="PROSITE" id="PS50280"/>
    </source>
</evidence>
<evidence type="ECO:0000256" key="7">
    <source>
        <dbReference type="ARBA" id="ARBA00093423"/>
    </source>
</evidence>
<sequence>MAPKPHLTPEERKELRALKKAEKKQKRQEKKKQLKRELLTREINYGAVTLKRQEKTWRQLLIGLKVPEMRKDLEFAWHHFERLVDCKDFAISLLLDELDKANGQYFLNMKTHSEHIDQLLQMFADQVQQLQQDYSNQAEELEKEHQFNADQLEAGSSEEENYLKTVLYILQLEMKEVKRTRHAEYFSKLEEQDSKQHQLVQRMKGILEQLHLQVWTDTVQFLQRHQNSIKERKKIHLEMKSEDDKLQLLIRNQLEHIRSSHNTIRSLKVKEAELEKFLGRHVADLQSEFDFFTFAFNSLKTKLTKDRRLDFQKLNCLTIHYNEVIAYMESLEAKGKHILHVGSVCRKLETVKEKILPFPANFVNEMSKPSVSEVSEYMEALELFWQRVGRADAARYGVNEEREFLITENEILKRRLHQYCQCLKCPDFQPFQTTSRPCRTITEGVLELKKYNKHGVCQTQFAKDESEPTSTLDSVSWNDASSPFKSVYAISLALSMKSDISQFQRYCEKAIGQLTAESLEAFKETKDDVARIQVMYPLAQQIPLDPGGCSKNFQEAEQLKSAGNRAFALKDYSEAIQSYNQAIICCPQQTIEDRQLLTILVSNRSACNFELGNIRKVLDDLDYIGEIGDYPSHLCYKLWLRKGKCYSALQNKKLAGEAFNEALKCLEQSGLTKEALQTKAHEIQRAQTGQAKLQAPKSQLELIAAFPEERFVGGEEFPAAHPKITVSQDSIQGRYAKAVGDIETGTILVEETAFGAVVDKEHALKNCQNCLASVELPIACPQCSEVIFCSTHCSRMAFKSFHGVECGMQRQLFQCGASVNCLLALRLISQKPLRFFLDKRSKLQDFMRDSCKKSAPYKKVYRSNDYDNVFFLCRNESLRKKEELVAYACMSIYLLRLLKQGFYFGESTAEAPTTNELFVGGLLLRHLQILQFNAHEISQLQNRSSGFEAACIGAGLYPTLALFNHSCDPSLVRYNVRNKIIARAIRPIKAEDIIYENYGPLYSAADLQQRLEELKKNYWFECMCQPCTQLWPTVRDMRENELRIPCRNDQCPYVFLVKGDDDPFLTCPYCENVTGLLPNLRGLMKLEEILPEAEHKLGAAHFEVALRKFAEALDVLFQFSSPPHPEIIKVQQRMRDCMVHFGNKAFDYKPHIMQ</sequence>
<evidence type="ECO:0000256" key="6">
    <source>
        <dbReference type="ARBA" id="ARBA00022833"/>
    </source>
</evidence>
<evidence type="ECO:0000313" key="13">
    <source>
        <dbReference type="EMBL" id="ERL95207.1"/>
    </source>
</evidence>
<dbReference type="SUPFAM" id="SSF144232">
    <property type="entry name" value="HIT/MYND zinc finger-like"/>
    <property type="match status" value="1"/>
</dbReference>
<dbReference type="PROSITE" id="PS50280">
    <property type="entry name" value="SET"/>
    <property type="match status" value="1"/>
</dbReference>
<evidence type="ECO:0000256" key="8">
    <source>
        <dbReference type="ARBA" id="ARBA00093635"/>
    </source>
</evidence>
<dbReference type="GO" id="GO:0032259">
    <property type="term" value="P:methylation"/>
    <property type="evidence" value="ECO:0007669"/>
    <property type="project" value="UniProtKB-KW"/>
</dbReference>
<feature type="domain" description="SET" evidence="12">
    <location>
        <begin position="722"/>
        <end position="999"/>
    </location>
</feature>
<dbReference type="Proteomes" id="UP000030742">
    <property type="component" value="Unassembled WGS sequence"/>
</dbReference>
<dbReference type="GO" id="GO:0005634">
    <property type="term" value="C:nucleus"/>
    <property type="evidence" value="ECO:0007669"/>
    <property type="project" value="TreeGrafter"/>
</dbReference>
<protein>
    <recommendedName>
        <fullName evidence="8">Protein-lysine N-methyltransferase SMYD4</fullName>
    </recommendedName>
    <alternativeName>
        <fullName evidence="9">SET and MYND domain-containing protein 4</fullName>
    </alternativeName>
</protein>
<dbReference type="InterPro" id="IPR011990">
    <property type="entry name" value="TPR-like_helical_dom_sf"/>
</dbReference>
<feature type="repeat" description="TPR" evidence="10">
    <location>
        <begin position="556"/>
        <end position="589"/>
    </location>
</feature>
<keyword evidence="6" id="KW-0862">Zinc</keyword>
<keyword evidence="3" id="KW-0949">S-adenosyl-L-methionine</keyword>
<dbReference type="PANTHER" id="PTHR46165">
    <property type="entry name" value="SET AND MYND DOMAIN-CONTAINING PROTEIN 4"/>
    <property type="match status" value="1"/>
</dbReference>
<accession>U4UQ29</accession>
<dbReference type="GO" id="GO:0042051">
    <property type="term" value="P:compound eye photoreceptor development"/>
    <property type="evidence" value="ECO:0007669"/>
    <property type="project" value="TreeGrafter"/>
</dbReference>
<dbReference type="Pfam" id="PF14772">
    <property type="entry name" value="NYD-SP28"/>
    <property type="match status" value="1"/>
</dbReference>
<keyword evidence="10" id="KW-0802">TPR repeat</keyword>
<dbReference type="EMBL" id="KB632410">
    <property type="protein sequence ID" value="ERL95207.1"/>
    <property type="molecule type" value="Genomic_DNA"/>
</dbReference>
<dbReference type="InterPro" id="IPR046341">
    <property type="entry name" value="SET_dom_sf"/>
</dbReference>
<reference evidence="13 14" key="1">
    <citation type="journal article" date="2013" name="Genome Biol.">
        <title>Draft genome of the mountain pine beetle, Dendroctonus ponderosae Hopkins, a major forest pest.</title>
        <authorList>
            <person name="Keeling C.I."/>
            <person name="Yuen M.M."/>
            <person name="Liao N.Y."/>
            <person name="Docking T.R."/>
            <person name="Chan S.K."/>
            <person name="Taylor G.A."/>
            <person name="Palmquist D.L."/>
            <person name="Jackman S.D."/>
            <person name="Nguyen A."/>
            <person name="Li M."/>
            <person name="Henderson H."/>
            <person name="Janes J.K."/>
            <person name="Zhao Y."/>
            <person name="Pandoh P."/>
            <person name="Moore R."/>
            <person name="Sperling F.A."/>
            <person name="Huber D.P."/>
            <person name="Birol I."/>
            <person name="Jones S.J."/>
            <person name="Bohlmann J."/>
        </authorList>
    </citation>
    <scope>NUCLEOTIDE SEQUENCE</scope>
</reference>
<dbReference type="SUPFAM" id="SSF48452">
    <property type="entry name" value="TPR-like"/>
    <property type="match status" value="1"/>
</dbReference>
<name>U4UQ29_DENPD</name>
<proteinExistence type="predicted"/>
<dbReference type="GO" id="GO:0008276">
    <property type="term" value="F:protein methyltransferase activity"/>
    <property type="evidence" value="ECO:0007669"/>
    <property type="project" value="UniProtKB-ARBA"/>
</dbReference>
<dbReference type="InterPro" id="IPR019734">
    <property type="entry name" value="TPR_rpt"/>
</dbReference>
<dbReference type="Gene3D" id="6.10.140.2220">
    <property type="match status" value="1"/>
</dbReference>
<dbReference type="InterPro" id="IPR002893">
    <property type="entry name" value="Znf_MYND"/>
</dbReference>